<reference evidence="3" key="1">
    <citation type="journal article" date="2019" name="Curr. Biol.">
        <title>Genome Sequence of Striga asiatica Provides Insight into the Evolution of Plant Parasitism.</title>
        <authorList>
            <person name="Yoshida S."/>
            <person name="Kim S."/>
            <person name="Wafula E.K."/>
            <person name="Tanskanen J."/>
            <person name="Kim Y.M."/>
            <person name="Honaas L."/>
            <person name="Yang Z."/>
            <person name="Spallek T."/>
            <person name="Conn C.E."/>
            <person name="Ichihashi Y."/>
            <person name="Cheong K."/>
            <person name="Cui S."/>
            <person name="Der J.P."/>
            <person name="Gundlach H."/>
            <person name="Jiao Y."/>
            <person name="Hori C."/>
            <person name="Ishida J.K."/>
            <person name="Kasahara H."/>
            <person name="Kiba T."/>
            <person name="Kim M.S."/>
            <person name="Koo N."/>
            <person name="Laohavisit A."/>
            <person name="Lee Y.H."/>
            <person name="Lumba S."/>
            <person name="McCourt P."/>
            <person name="Mortimer J.C."/>
            <person name="Mutuku J.M."/>
            <person name="Nomura T."/>
            <person name="Sasaki-Sekimoto Y."/>
            <person name="Seto Y."/>
            <person name="Wang Y."/>
            <person name="Wakatake T."/>
            <person name="Sakakibara H."/>
            <person name="Demura T."/>
            <person name="Yamaguchi S."/>
            <person name="Yoneyama K."/>
            <person name="Manabe R.I."/>
            <person name="Nelson D.C."/>
            <person name="Schulman A.H."/>
            <person name="Timko M.P."/>
            <person name="dePamphilis C.W."/>
            <person name="Choi D."/>
            <person name="Shirasu K."/>
        </authorList>
    </citation>
    <scope>NUCLEOTIDE SEQUENCE [LARGE SCALE GENOMIC DNA]</scope>
    <source>
        <strain evidence="3">cv. UVA1</strain>
    </source>
</reference>
<sequence>MLSTLFSDFGQRRPASSSTAEEAVLAEASAAGNHGCRRAADDVAVGLRDGNPSDRIRLTGGCRRIWKRQRDETASYRSSPLPAAGRHTTDVWLRTSVRCNFDGEFDLWLN</sequence>
<comment type="caution">
    <text evidence="2">The sequence shown here is derived from an EMBL/GenBank/DDBJ whole genome shotgun (WGS) entry which is preliminary data.</text>
</comment>
<dbReference type="GO" id="GO:0016301">
    <property type="term" value="F:kinase activity"/>
    <property type="evidence" value="ECO:0007669"/>
    <property type="project" value="UniProtKB-KW"/>
</dbReference>
<dbReference type="Proteomes" id="UP000325081">
    <property type="component" value="Unassembled WGS sequence"/>
</dbReference>
<gene>
    <name evidence="2" type="ORF">STAS_06068</name>
</gene>
<protein>
    <submittedName>
        <fullName evidence="2">Integral membrane sensor signal transductionhistidine kinase</fullName>
    </submittedName>
</protein>
<dbReference type="EMBL" id="BKCP01004306">
    <property type="protein sequence ID" value="GER30140.1"/>
    <property type="molecule type" value="Genomic_DNA"/>
</dbReference>
<keyword evidence="2" id="KW-0808">Transferase</keyword>
<proteinExistence type="predicted"/>
<evidence type="ECO:0000256" key="1">
    <source>
        <dbReference type="SAM" id="MobiDB-lite"/>
    </source>
</evidence>
<organism evidence="2 3">
    <name type="scientific">Striga asiatica</name>
    <name type="common">Asiatic witchweed</name>
    <name type="synonym">Buchnera asiatica</name>
    <dbReference type="NCBI Taxonomy" id="4170"/>
    <lineage>
        <taxon>Eukaryota</taxon>
        <taxon>Viridiplantae</taxon>
        <taxon>Streptophyta</taxon>
        <taxon>Embryophyta</taxon>
        <taxon>Tracheophyta</taxon>
        <taxon>Spermatophyta</taxon>
        <taxon>Magnoliopsida</taxon>
        <taxon>eudicotyledons</taxon>
        <taxon>Gunneridae</taxon>
        <taxon>Pentapetalae</taxon>
        <taxon>asterids</taxon>
        <taxon>lamiids</taxon>
        <taxon>Lamiales</taxon>
        <taxon>Orobanchaceae</taxon>
        <taxon>Buchnereae</taxon>
        <taxon>Striga</taxon>
    </lineage>
</organism>
<dbReference type="AlphaFoldDB" id="A0A5A7PBT0"/>
<accession>A0A5A7PBT0</accession>
<feature type="region of interest" description="Disordered" evidence="1">
    <location>
        <begin position="1"/>
        <end position="21"/>
    </location>
</feature>
<evidence type="ECO:0000313" key="3">
    <source>
        <dbReference type="Proteomes" id="UP000325081"/>
    </source>
</evidence>
<evidence type="ECO:0000313" key="2">
    <source>
        <dbReference type="EMBL" id="GER30140.1"/>
    </source>
</evidence>
<keyword evidence="3" id="KW-1185">Reference proteome</keyword>
<keyword evidence="2" id="KW-0418">Kinase</keyword>
<name>A0A5A7PBT0_STRAF</name>